<dbReference type="InterPro" id="IPR051535">
    <property type="entry name" value="Siderophore_ABC-ATPase"/>
</dbReference>
<dbReference type="GO" id="GO:0016887">
    <property type="term" value="F:ATP hydrolysis activity"/>
    <property type="evidence" value="ECO:0007669"/>
    <property type="project" value="InterPro"/>
</dbReference>
<proteinExistence type="predicted"/>
<keyword evidence="6 11" id="KW-0067">ATP-binding</keyword>
<evidence type="ECO:0000256" key="7">
    <source>
        <dbReference type="ARBA" id="ARBA00023004"/>
    </source>
</evidence>
<sequence length="284" mass="30236">MVAQSVTEAAVGGTSRLAARGVTVGYGGRVVIDELDVAIPPGVITTIIGPNGCGKSTLLKTLSRLLKPAKGAVVLDGEDIGRLRTRDVAKKLGLLPQAPVAPEGLTVADLVARGRHPHQSWLRQWSSDDADVVERALAMTGVSDLADRPVDALSGGQRQRVWISMTLAQGTDLLLLDEPTTYLDLAHAVDVLDLVDDLHESGCTVVMVLHDLNLATRYSDNLVVMREGSVLAQGHPRDVITAELLDEAFGLRARVIDDPVGDRPLVVPIGRTHVLPDHIPAVEP</sequence>
<dbReference type="GO" id="GO:0006826">
    <property type="term" value="P:iron ion transport"/>
    <property type="evidence" value="ECO:0007669"/>
    <property type="project" value="UniProtKB-KW"/>
</dbReference>
<reference evidence="11" key="1">
    <citation type="submission" date="2020-01" db="EMBL/GenBank/DDBJ databases">
        <title>Insect and environment-associated Actinomycetes.</title>
        <authorList>
            <person name="Currrie C."/>
            <person name="Chevrette M."/>
            <person name="Carlson C."/>
            <person name="Stubbendieck R."/>
            <person name="Wendt-Pienkowski E."/>
        </authorList>
    </citation>
    <scope>NUCLEOTIDE SEQUENCE</scope>
    <source>
        <strain evidence="11">SID7499</strain>
    </source>
</reference>
<dbReference type="SUPFAM" id="SSF52540">
    <property type="entry name" value="P-loop containing nucleoside triphosphate hydrolases"/>
    <property type="match status" value="1"/>
</dbReference>
<organism evidence="11">
    <name type="scientific">Streptomyces sp. SID7499</name>
    <dbReference type="NCBI Taxonomy" id="2706086"/>
    <lineage>
        <taxon>Bacteria</taxon>
        <taxon>Bacillati</taxon>
        <taxon>Actinomycetota</taxon>
        <taxon>Actinomycetes</taxon>
        <taxon>Kitasatosporales</taxon>
        <taxon>Streptomycetaceae</taxon>
        <taxon>Streptomyces</taxon>
    </lineage>
</organism>
<name>A0A6G3Y0G1_9ACTN</name>
<evidence type="ECO:0000256" key="9">
    <source>
        <dbReference type="ARBA" id="ARBA00023136"/>
    </source>
</evidence>
<comment type="subcellular location">
    <subcellularLocation>
        <location evidence="1">Cell membrane</location>
        <topology evidence="1">Peripheral membrane protein</topology>
    </subcellularLocation>
</comment>
<dbReference type="EMBL" id="JAAGMN010010374">
    <property type="protein sequence ID" value="NEE23453.1"/>
    <property type="molecule type" value="Genomic_DNA"/>
</dbReference>
<dbReference type="PROSITE" id="PS50893">
    <property type="entry name" value="ABC_TRANSPORTER_2"/>
    <property type="match status" value="1"/>
</dbReference>
<dbReference type="PANTHER" id="PTHR42771:SF2">
    <property type="entry name" value="IRON(3+)-HYDROXAMATE IMPORT ATP-BINDING PROTEIN FHUC"/>
    <property type="match status" value="1"/>
</dbReference>
<keyword evidence="5" id="KW-0547">Nucleotide-binding</keyword>
<dbReference type="PROSITE" id="PS00211">
    <property type="entry name" value="ABC_TRANSPORTER_1"/>
    <property type="match status" value="1"/>
</dbReference>
<dbReference type="FunFam" id="3.40.50.300:FF:000134">
    <property type="entry name" value="Iron-enterobactin ABC transporter ATP-binding protein"/>
    <property type="match status" value="1"/>
</dbReference>
<evidence type="ECO:0000256" key="1">
    <source>
        <dbReference type="ARBA" id="ARBA00004202"/>
    </source>
</evidence>
<keyword evidence="4" id="KW-0410">Iron transport</keyword>
<feature type="domain" description="ABC transporter" evidence="10">
    <location>
        <begin position="17"/>
        <end position="252"/>
    </location>
</feature>
<evidence type="ECO:0000259" key="10">
    <source>
        <dbReference type="PROSITE" id="PS50893"/>
    </source>
</evidence>
<protein>
    <submittedName>
        <fullName evidence="11">ABC transporter ATP-binding protein</fullName>
    </submittedName>
</protein>
<dbReference type="AlphaFoldDB" id="A0A6G3Y0G1"/>
<dbReference type="InterPro" id="IPR017871">
    <property type="entry name" value="ABC_transporter-like_CS"/>
</dbReference>
<keyword evidence="2" id="KW-0813">Transport</keyword>
<dbReference type="Gene3D" id="3.40.50.300">
    <property type="entry name" value="P-loop containing nucleotide triphosphate hydrolases"/>
    <property type="match status" value="1"/>
</dbReference>
<keyword evidence="8" id="KW-0406">Ion transport</keyword>
<accession>A0A6G3Y0G1</accession>
<gene>
    <name evidence="11" type="ORF">G3M58_95500</name>
</gene>
<evidence type="ECO:0000256" key="5">
    <source>
        <dbReference type="ARBA" id="ARBA00022741"/>
    </source>
</evidence>
<evidence type="ECO:0000256" key="3">
    <source>
        <dbReference type="ARBA" id="ARBA00022475"/>
    </source>
</evidence>
<evidence type="ECO:0000256" key="4">
    <source>
        <dbReference type="ARBA" id="ARBA00022496"/>
    </source>
</evidence>
<dbReference type="GO" id="GO:0005524">
    <property type="term" value="F:ATP binding"/>
    <property type="evidence" value="ECO:0007669"/>
    <property type="project" value="UniProtKB-KW"/>
</dbReference>
<evidence type="ECO:0000313" key="11">
    <source>
        <dbReference type="EMBL" id="NEE23453.1"/>
    </source>
</evidence>
<comment type="caution">
    <text evidence="11">The sequence shown here is derived from an EMBL/GenBank/DDBJ whole genome shotgun (WGS) entry which is preliminary data.</text>
</comment>
<keyword evidence="7" id="KW-0408">Iron</keyword>
<dbReference type="InterPro" id="IPR003593">
    <property type="entry name" value="AAA+_ATPase"/>
</dbReference>
<evidence type="ECO:0000256" key="2">
    <source>
        <dbReference type="ARBA" id="ARBA00022448"/>
    </source>
</evidence>
<dbReference type="InterPro" id="IPR003439">
    <property type="entry name" value="ABC_transporter-like_ATP-bd"/>
</dbReference>
<dbReference type="GO" id="GO:0005886">
    <property type="term" value="C:plasma membrane"/>
    <property type="evidence" value="ECO:0007669"/>
    <property type="project" value="UniProtKB-SubCell"/>
</dbReference>
<dbReference type="SMART" id="SM00382">
    <property type="entry name" value="AAA"/>
    <property type="match status" value="1"/>
</dbReference>
<evidence type="ECO:0000256" key="8">
    <source>
        <dbReference type="ARBA" id="ARBA00023065"/>
    </source>
</evidence>
<dbReference type="Pfam" id="PF00005">
    <property type="entry name" value="ABC_tran"/>
    <property type="match status" value="1"/>
</dbReference>
<dbReference type="CDD" id="cd03214">
    <property type="entry name" value="ABC_Iron-Siderophores_B12_Hemin"/>
    <property type="match status" value="1"/>
</dbReference>
<dbReference type="InterPro" id="IPR027417">
    <property type="entry name" value="P-loop_NTPase"/>
</dbReference>
<keyword evidence="3" id="KW-1003">Cell membrane</keyword>
<dbReference type="PANTHER" id="PTHR42771">
    <property type="entry name" value="IRON(3+)-HYDROXAMATE IMPORT ATP-BINDING PROTEIN FHUC"/>
    <property type="match status" value="1"/>
</dbReference>
<evidence type="ECO:0000256" key="6">
    <source>
        <dbReference type="ARBA" id="ARBA00022840"/>
    </source>
</evidence>
<keyword evidence="9" id="KW-0472">Membrane</keyword>